<dbReference type="InterPro" id="IPR005119">
    <property type="entry name" value="LysR_subst-bd"/>
</dbReference>
<dbReference type="PANTHER" id="PTHR30537:SF5">
    <property type="entry name" value="HTH-TYPE TRANSCRIPTIONAL ACTIVATOR TTDR-RELATED"/>
    <property type="match status" value="1"/>
</dbReference>
<dbReference type="InterPro" id="IPR058163">
    <property type="entry name" value="LysR-type_TF_proteobact-type"/>
</dbReference>
<sequence length="341" mass="37889">MGGYPSSRYAAGYRRCHVAPEVSSARGFTVTKGATDRLSDLKAFAAVTNAGVFRQAARLLHVSPSGLSDAVRRLESHLGVRLLHRTTRSILPTEQGKQLLKRIGPAFAELAQALETVSSSGDRPAGRRRLTVPVNVARLFLPQLIPRFLKRYPDIQVEVMAESGLVDFLAVGCDAGIRYDDWLEQDMIAVPVGPRVQRFATASSPAYLDKRGRPQHPRDLMHMECVRSQFGGGNLEIWQYQRGDETYHLEPTGHLVYSAGTATELGVASSVAGLGVIYLFEGWLRPYLDSGELEPVLEPWWRTFSGPYLYYSGRRLVPPPLRAFIDFIRAEEHAMTSFSSQ</sequence>
<dbReference type="SUPFAM" id="SSF46785">
    <property type="entry name" value="Winged helix' DNA-binding domain"/>
    <property type="match status" value="1"/>
</dbReference>
<keyword evidence="7" id="KW-1185">Reference proteome</keyword>
<evidence type="ECO:0000259" key="5">
    <source>
        <dbReference type="PROSITE" id="PS50931"/>
    </source>
</evidence>
<evidence type="ECO:0000313" key="7">
    <source>
        <dbReference type="Proteomes" id="UP000811282"/>
    </source>
</evidence>
<dbReference type="Proteomes" id="UP000811282">
    <property type="component" value="Unassembled WGS sequence"/>
</dbReference>
<proteinExistence type="inferred from homology"/>
<dbReference type="SUPFAM" id="SSF53850">
    <property type="entry name" value="Periplasmic binding protein-like II"/>
    <property type="match status" value="1"/>
</dbReference>
<accession>A0ABS5YE13</accession>
<dbReference type="Pfam" id="PF00126">
    <property type="entry name" value="HTH_1"/>
    <property type="match status" value="1"/>
</dbReference>
<comment type="caution">
    <text evidence="6">The sequence shown here is derived from an EMBL/GenBank/DDBJ whole genome shotgun (WGS) entry which is preliminary data.</text>
</comment>
<keyword evidence="2" id="KW-0805">Transcription regulation</keyword>
<dbReference type="InterPro" id="IPR036388">
    <property type="entry name" value="WH-like_DNA-bd_sf"/>
</dbReference>
<dbReference type="EMBL" id="JAFJYC010000002">
    <property type="protein sequence ID" value="MBT9433191.1"/>
    <property type="molecule type" value="Genomic_DNA"/>
</dbReference>
<dbReference type="Gene3D" id="3.40.190.290">
    <property type="match status" value="1"/>
</dbReference>
<gene>
    <name evidence="6" type="ORF">JZM24_15670</name>
</gene>
<organism evidence="6 7">
    <name type="scientific">Candidatus Sodalis endolongispinus</name>
    <dbReference type="NCBI Taxonomy" id="2812662"/>
    <lineage>
        <taxon>Bacteria</taxon>
        <taxon>Pseudomonadati</taxon>
        <taxon>Pseudomonadota</taxon>
        <taxon>Gammaproteobacteria</taxon>
        <taxon>Enterobacterales</taxon>
        <taxon>Bruguierivoracaceae</taxon>
        <taxon>Sodalis</taxon>
    </lineage>
</organism>
<evidence type="ECO:0000256" key="3">
    <source>
        <dbReference type="ARBA" id="ARBA00023125"/>
    </source>
</evidence>
<protein>
    <submittedName>
        <fullName evidence="6">LysR family transcriptional regulator</fullName>
    </submittedName>
</protein>
<reference evidence="6 7" key="1">
    <citation type="journal article" date="2021" name="Genome Biol. Evol.">
        <title>The evolution of interdependence in a four-way mealybug symbiosis.</title>
        <authorList>
            <person name="Garber A.I."/>
            <person name="Kupper M."/>
            <person name="Laetsch D.R."/>
            <person name="Weldon S.R."/>
            <person name="Ladinsky M.S."/>
            <person name="Bjorkman P.J."/>
            <person name="McCutcheon J.P."/>
        </authorList>
    </citation>
    <scope>NUCLEOTIDE SEQUENCE [LARGE SCALE GENOMIC DNA]</scope>
    <source>
        <strain evidence="6">SOD</strain>
    </source>
</reference>
<evidence type="ECO:0000256" key="4">
    <source>
        <dbReference type="ARBA" id="ARBA00023163"/>
    </source>
</evidence>
<evidence type="ECO:0000256" key="1">
    <source>
        <dbReference type="ARBA" id="ARBA00009437"/>
    </source>
</evidence>
<evidence type="ECO:0000256" key="2">
    <source>
        <dbReference type="ARBA" id="ARBA00023015"/>
    </source>
</evidence>
<feature type="domain" description="HTH lysR-type" evidence="5">
    <location>
        <begin position="36"/>
        <end position="93"/>
    </location>
</feature>
<keyword evidence="4" id="KW-0804">Transcription</keyword>
<evidence type="ECO:0000313" key="6">
    <source>
        <dbReference type="EMBL" id="MBT9433191.1"/>
    </source>
</evidence>
<dbReference type="PANTHER" id="PTHR30537">
    <property type="entry name" value="HTH-TYPE TRANSCRIPTIONAL REGULATOR"/>
    <property type="match status" value="1"/>
</dbReference>
<name>A0ABS5YE13_9GAMM</name>
<dbReference type="Gene3D" id="1.10.10.10">
    <property type="entry name" value="Winged helix-like DNA-binding domain superfamily/Winged helix DNA-binding domain"/>
    <property type="match status" value="1"/>
</dbReference>
<dbReference type="PROSITE" id="PS50931">
    <property type="entry name" value="HTH_LYSR"/>
    <property type="match status" value="1"/>
</dbReference>
<dbReference type="InterPro" id="IPR000847">
    <property type="entry name" value="LysR_HTH_N"/>
</dbReference>
<keyword evidence="3" id="KW-0238">DNA-binding</keyword>
<comment type="similarity">
    <text evidence="1">Belongs to the LysR transcriptional regulatory family.</text>
</comment>
<dbReference type="InterPro" id="IPR036390">
    <property type="entry name" value="WH_DNA-bd_sf"/>
</dbReference>
<dbReference type="Pfam" id="PF03466">
    <property type="entry name" value="LysR_substrate"/>
    <property type="match status" value="1"/>
</dbReference>